<dbReference type="EMBL" id="JAUJYO010000019">
    <property type="protein sequence ID" value="KAK1287125.1"/>
    <property type="molecule type" value="Genomic_DNA"/>
</dbReference>
<dbReference type="AlphaFoldDB" id="A0AAV9CDB7"/>
<accession>A0AAV9CDB7</accession>
<protein>
    <submittedName>
        <fullName evidence="1">Uncharacterized protein</fullName>
    </submittedName>
</protein>
<reference evidence="1" key="1">
    <citation type="journal article" date="2023" name="Nat. Commun.">
        <title>Diploid and tetraploid genomes of Acorus and the evolution of monocots.</title>
        <authorList>
            <person name="Ma L."/>
            <person name="Liu K.W."/>
            <person name="Li Z."/>
            <person name="Hsiao Y.Y."/>
            <person name="Qi Y."/>
            <person name="Fu T."/>
            <person name="Tang G.D."/>
            <person name="Zhang D."/>
            <person name="Sun W.H."/>
            <person name="Liu D.K."/>
            <person name="Li Y."/>
            <person name="Chen G.Z."/>
            <person name="Liu X.D."/>
            <person name="Liao X.Y."/>
            <person name="Jiang Y.T."/>
            <person name="Yu X."/>
            <person name="Hao Y."/>
            <person name="Huang J."/>
            <person name="Zhao X.W."/>
            <person name="Ke S."/>
            <person name="Chen Y.Y."/>
            <person name="Wu W.L."/>
            <person name="Hsu J.L."/>
            <person name="Lin Y.F."/>
            <person name="Huang M.D."/>
            <person name="Li C.Y."/>
            <person name="Huang L."/>
            <person name="Wang Z.W."/>
            <person name="Zhao X."/>
            <person name="Zhong W.Y."/>
            <person name="Peng D.H."/>
            <person name="Ahmad S."/>
            <person name="Lan S."/>
            <person name="Zhang J.S."/>
            <person name="Tsai W.C."/>
            <person name="Van de Peer Y."/>
            <person name="Liu Z.J."/>
        </authorList>
    </citation>
    <scope>NUCLEOTIDE SEQUENCE</scope>
    <source>
        <tissue evidence="1">Leaves</tissue>
    </source>
</reference>
<evidence type="ECO:0000313" key="2">
    <source>
        <dbReference type="Proteomes" id="UP001180020"/>
    </source>
</evidence>
<gene>
    <name evidence="1" type="ORF">QJS10_CPB19g01986</name>
</gene>
<dbReference type="PANTHER" id="PTHR34206">
    <property type="entry name" value="OS06G0193300 PROTEIN"/>
    <property type="match status" value="1"/>
</dbReference>
<comment type="caution">
    <text evidence="1">The sequence shown here is derived from an EMBL/GenBank/DDBJ whole genome shotgun (WGS) entry which is preliminary data.</text>
</comment>
<dbReference type="PANTHER" id="PTHR34206:SF1">
    <property type="entry name" value="OS10G0390701 PROTEIN"/>
    <property type="match status" value="1"/>
</dbReference>
<sequence length="127" mass="14641">MAIRCSPHPCFIISKGHNNMPVKRISMLHKSQLQHRSTNHIIMSCMVNKVFEDQSKGIVCYRDESGEMICEGYDEGPRFHQTAAPASDCHQREIWILDQLQQRRIRVVESVDHHCIKNGVAVPDHHD</sequence>
<dbReference type="Proteomes" id="UP001180020">
    <property type="component" value="Unassembled WGS sequence"/>
</dbReference>
<reference evidence="1" key="2">
    <citation type="submission" date="2023-06" db="EMBL/GenBank/DDBJ databases">
        <authorList>
            <person name="Ma L."/>
            <person name="Liu K.-W."/>
            <person name="Li Z."/>
            <person name="Hsiao Y.-Y."/>
            <person name="Qi Y."/>
            <person name="Fu T."/>
            <person name="Tang G."/>
            <person name="Zhang D."/>
            <person name="Sun W.-H."/>
            <person name="Liu D.-K."/>
            <person name="Li Y."/>
            <person name="Chen G.-Z."/>
            <person name="Liu X.-D."/>
            <person name="Liao X.-Y."/>
            <person name="Jiang Y.-T."/>
            <person name="Yu X."/>
            <person name="Hao Y."/>
            <person name="Huang J."/>
            <person name="Zhao X.-W."/>
            <person name="Ke S."/>
            <person name="Chen Y.-Y."/>
            <person name="Wu W.-L."/>
            <person name="Hsu J.-L."/>
            <person name="Lin Y.-F."/>
            <person name="Huang M.-D."/>
            <person name="Li C.-Y."/>
            <person name="Huang L."/>
            <person name="Wang Z.-W."/>
            <person name="Zhao X."/>
            <person name="Zhong W.-Y."/>
            <person name="Peng D.-H."/>
            <person name="Ahmad S."/>
            <person name="Lan S."/>
            <person name="Zhang J.-S."/>
            <person name="Tsai W.-C."/>
            <person name="Van De Peer Y."/>
            <person name="Liu Z.-J."/>
        </authorList>
    </citation>
    <scope>NUCLEOTIDE SEQUENCE</scope>
    <source>
        <strain evidence="1">CP</strain>
        <tissue evidence="1">Leaves</tissue>
    </source>
</reference>
<organism evidence="1 2">
    <name type="scientific">Acorus calamus</name>
    <name type="common">Sweet flag</name>
    <dbReference type="NCBI Taxonomy" id="4465"/>
    <lineage>
        <taxon>Eukaryota</taxon>
        <taxon>Viridiplantae</taxon>
        <taxon>Streptophyta</taxon>
        <taxon>Embryophyta</taxon>
        <taxon>Tracheophyta</taxon>
        <taxon>Spermatophyta</taxon>
        <taxon>Magnoliopsida</taxon>
        <taxon>Liliopsida</taxon>
        <taxon>Acoraceae</taxon>
        <taxon>Acorus</taxon>
    </lineage>
</organism>
<name>A0AAV9CDB7_ACOCL</name>
<keyword evidence="2" id="KW-1185">Reference proteome</keyword>
<proteinExistence type="predicted"/>
<evidence type="ECO:0000313" key="1">
    <source>
        <dbReference type="EMBL" id="KAK1287125.1"/>
    </source>
</evidence>